<dbReference type="VEuPathDB" id="VectorBase:LLOJ004149"/>
<evidence type="ECO:0000256" key="1">
    <source>
        <dbReference type="ARBA" id="ARBA00004323"/>
    </source>
</evidence>
<evidence type="ECO:0000256" key="17">
    <source>
        <dbReference type="RuleBase" id="RU368119"/>
    </source>
</evidence>
<keyword evidence="6 17" id="KW-0812">Transmembrane</keyword>
<keyword evidence="10 17" id="KW-0333">Golgi apparatus</keyword>
<protein>
    <recommendedName>
        <fullName evidence="14 17">Alpha-1,3-mannosyl-glycoprotein 2-beta-N-acetylglucosaminyltransferase</fullName>
        <shortName evidence="17">GNT-I</shortName>
        <shortName evidence="17">GlcNAc-T I</shortName>
        <ecNumber evidence="14 17">2.4.1.101</ecNumber>
    </recommendedName>
    <alternativeName>
        <fullName evidence="15 17">N-glycosyl-oligosaccharide-glycoprotein N-acetylglucosaminyltransferase I</fullName>
    </alternativeName>
</protein>
<evidence type="ECO:0000256" key="14">
    <source>
        <dbReference type="ARBA" id="ARBA00038949"/>
    </source>
</evidence>
<comment type="pathway">
    <text evidence="2 17">Protein modification; protein glycosylation.</text>
</comment>
<dbReference type="UniPathway" id="UPA00378"/>
<dbReference type="InterPro" id="IPR004139">
    <property type="entry name" value="Glyco_trans_13"/>
</dbReference>
<dbReference type="GO" id="GO:0030145">
    <property type="term" value="F:manganese ion binding"/>
    <property type="evidence" value="ECO:0007669"/>
    <property type="project" value="UniProtKB-UniRule"/>
</dbReference>
<dbReference type="Proteomes" id="UP000092461">
    <property type="component" value="Unassembled WGS sequence"/>
</dbReference>
<keyword evidence="11 17" id="KW-0472">Membrane</keyword>
<dbReference type="EMBL" id="AJWK01013096">
    <property type="status" value="NOT_ANNOTATED_CDS"/>
    <property type="molecule type" value="Genomic_DNA"/>
</dbReference>
<dbReference type="InterPro" id="IPR052261">
    <property type="entry name" value="Glycosyltransferase_13"/>
</dbReference>
<evidence type="ECO:0000256" key="10">
    <source>
        <dbReference type="ARBA" id="ARBA00023034"/>
    </source>
</evidence>
<evidence type="ECO:0000256" key="15">
    <source>
        <dbReference type="ARBA" id="ARBA00041712"/>
    </source>
</evidence>
<keyword evidence="7 17" id="KW-0479">Metal-binding</keyword>
<keyword evidence="8 17" id="KW-0735">Signal-anchor</keyword>
<dbReference type="GO" id="GO:0006487">
    <property type="term" value="P:protein N-linked glycosylation"/>
    <property type="evidence" value="ECO:0007669"/>
    <property type="project" value="TreeGrafter"/>
</dbReference>
<dbReference type="PANTHER" id="PTHR10468:SF0">
    <property type="entry name" value="ALPHA-1,3-MANNOSYL-GLYCOPROTEIN 2-BETA-N-ACETYLGLUCOSAMINYLTRANSFERASE"/>
    <property type="match status" value="1"/>
</dbReference>
<keyword evidence="9 17" id="KW-1133">Transmembrane helix</keyword>
<feature type="transmembrane region" description="Helical" evidence="17">
    <location>
        <begin position="7"/>
        <end position="25"/>
    </location>
</feature>
<evidence type="ECO:0000256" key="5">
    <source>
        <dbReference type="ARBA" id="ARBA00022679"/>
    </source>
</evidence>
<comment type="catalytic activity">
    <reaction evidence="16 17">
        <text>N(4)-(alpha-D-Man-(1-&gt;3)-[alpha-D-Man-(1-&gt;3)-[alpha-D-Man-(1-&gt;6)]-alpha-D-Man-(1-&gt;6)]-beta-D-Man-(1-&gt;4)-beta-D-GlcNAc-(1-&gt;4)-beta-D-GlcNAc)-L-asparaginyl-[protein] (N-glucan mannose isomer 5A1,2) + UDP-N-acetyl-alpha-D-glucosamine = N(4)-{beta-D-GlcNAc-(1-&gt;2)-alpha-D-Man-(1-&gt;3)-[alpha-D-Man-(1-&gt;3)-[alpha-D-Man-(1-&gt;6)]-alpha-D-Man-(1-&gt;6)]-beta-D-Man-(1-&gt;4)-beta-D-GlcNAc-(1-&gt;4)-beta-D-GlcNAc}-L-asparaginyl-[protein] + UDP + H(+)</text>
        <dbReference type="Rhea" id="RHEA:11456"/>
        <dbReference type="Rhea" id="RHEA-COMP:14367"/>
        <dbReference type="Rhea" id="RHEA-COMP:14368"/>
        <dbReference type="ChEBI" id="CHEBI:15378"/>
        <dbReference type="ChEBI" id="CHEBI:57705"/>
        <dbReference type="ChEBI" id="CHEBI:58223"/>
        <dbReference type="ChEBI" id="CHEBI:59087"/>
        <dbReference type="ChEBI" id="CHEBI:60625"/>
        <dbReference type="EC" id="2.4.1.101"/>
    </reaction>
</comment>
<evidence type="ECO:0000256" key="11">
    <source>
        <dbReference type="ARBA" id="ARBA00023136"/>
    </source>
</evidence>
<evidence type="ECO:0000256" key="3">
    <source>
        <dbReference type="ARBA" id="ARBA00006492"/>
    </source>
</evidence>
<name>A0A1B0CI87_LUTLO</name>
<keyword evidence="12 17" id="KW-0464">Manganese</keyword>
<dbReference type="SUPFAM" id="SSF53448">
    <property type="entry name" value="Nucleotide-diphospho-sugar transferases"/>
    <property type="match status" value="1"/>
</dbReference>
<dbReference type="EC" id="2.4.1.101" evidence="14 17"/>
<evidence type="ECO:0000256" key="12">
    <source>
        <dbReference type="ARBA" id="ARBA00023211"/>
    </source>
</evidence>
<dbReference type="VEuPathDB" id="VectorBase:LLONM1_004681"/>
<keyword evidence="5" id="KW-0808">Transferase</keyword>
<evidence type="ECO:0000313" key="19">
    <source>
        <dbReference type="Proteomes" id="UP000092461"/>
    </source>
</evidence>
<dbReference type="EnsemblMetazoa" id="LLOJ004149-RA">
    <property type="protein sequence ID" value="LLOJ004149-PA"/>
    <property type="gene ID" value="LLOJ004149"/>
</dbReference>
<evidence type="ECO:0000256" key="4">
    <source>
        <dbReference type="ARBA" id="ARBA00022676"/>
    </source>
</evidence>
<dbReference type="InterPro" id="IPR029044">
    <property type="entry name" value="Nucleotide-diphossugar_trans"/>
</dbReference>
<keyword evidence="19" id="KW-1185">Reference proteome</keyword>
<organism evidence="18 19">
    <name type="scientific">Lutzomyia longipalpis</name>
    <name type="common">Sand fly</name>
    <dbReference type="NCBI Taxonomy" id="7200"/>
    <lineage>
        <taxon>Eukaryota</taxon>
        <taxon>Metazoa</taxon>
        <taxon>Ecdysozoa</taxon>
        <taxon>Arthropoda</taxon>
        <taxon>Hexapoda</taxon>
        <taxon>Insecta</taxon>
        <taxon>Pterygota</taxon>
        <taxon>Neoptera</taxon>
        <taxon>Endopterygota</taxon>
        <taxon>Diptera</taxon>
        <taxon>Nematocera</taxon>
        <taxon>Psychodoidea</taxon>
        <taxon>Psychodidae</taxon>
        <taxon>Lutzomyia</taxon>
        <taxon>Lutzomyia</taxon>
    </lineage>
</organism>
<evidence type="ECO:0000256" key="2">
    <source>
        <dbReference type="ARBA" id="ARBA00004922"/>
    </source>
</evidence>
<dbReference type="GO" id="GO:0000139">
    <property type="term" value="C:Golgi membrane"/>
    <property type="evidence" value="ECO:0007669"/>
    <property type="project" value="UniProtKB-SubCell"/>
</dbReference>
<evidence type="ECO:0000256" key="7">
    <source>
        <dbReference type="ARBA" id="ARBA00022723"/>
    </source>
</evidence>
<evidence type="ECO:0000256" key="8">
    <source>
        <dbReference type="ARBA" id="ARBA00022968"/>
    </source>
</evidence>
<dbReference type="GO" id="GO:0003827">
    <property type="term" value="F:alpha-1,3-mannosylglycoprotein 2-beta-N-acetylglucosaminyltransferase activity"/>
    <property type="evidence" value="ECO:0007669"/>
    <property type="project" value="UniProtKB-UniRule"/>
</dbReference>
<accession>A0A1B0CI87</accession>
<dbReference type="AlphaFoldDB" id="A0A1B0CI87"/>
<dbReference type="PANTHER" id="PTHR10468">
    <property type="entry name" value="PROTEIN O-LINKED-MANNOSE BETA-1,2-N-ACETYLGLUCOSAMINYLTRANSFERASE 1/ALPHA-1,3-MANNOSYL-GLYCOPROTEIN 2-BETA-N-ACETYLGLUCOSAMINYLTRANSFERASE"/>
    <property type="match status" value="1"/>
</dbReference>
<reference evidence="18" key="1">
    <citation type="submission" date="2020-05" db="UniProtKB">
        <authorList>
            <consortium name="EnsemblMetazoa"/>
        </authorList>
    </citation>
    <scope>IDENTIFICATION</scope>
    <source>
        <strain evidence="18">Jacobina</strain>
    </source>
</reference>
<evidence type="ECO:0000313" key="18">
    <source>
        <dbReference type="EnsemblMetazoa" id="LLOJ004149-PA"/>
    </source>
</evidence>
<evidence type="ECO:0000256" key="16">
    <source>
        <dbReference type="ARBA" id="ARBA00049421"/>
    </source>
</evidence>
<evidence type="ECO:0000256" key="9">
    <source>
        <dbReference type="ARBA" id="ARBA00022989"/>
    </source>
</evidence>
<comment type="subcellular location">
    <subcellularLocation>
        <location evidence="1 17">Golgi apparatus membrane</location>
        <topology evidence="1 17">Single-pass type II membrane protein</topology>
    </subcellularLocation>
</comment>
<evidence type="ECO:0000256" key="6">
    <source>
        <dbReference type="ARBA" id="ARBA00022692"/>
    </source>
</evidence>
<keyword evidence="4 17" id="KW-0328">Glycosyltransferase</keyword>
<dbReference type="Gene3D" id="3.90.550.10">
    <property type="entry name" value="Spore Coat Polysaccharide Biosynthesis Protein SpsA, Chain A"/>
    <property type="match status" value="1"/>
</dbReference>
<sequence length="174" mass="20704">MRLVHQFLIVTFVSVWVIVTYIVFWRPGTAPGYAHTREEDSQYSEFLEKIIFLEKEVERRNQEYQRLLVKLLVLLENTPINYKQINPRKLPVVVRQRLPRTAYGRYPSNCLDNLIQYRPNKKQFPIIVSQDCDDEPTRNVIQSYKQQVSLISQPDQSDIVVPPKDKKFKGYYKI</sequence>
<comment type="cofactor">
    <cofactor evidence="17">
        <name>Mn(2+)</name>
        <dbReference type="ChEBI" id="CHEBI:29035"/>
    </cofactor>
    <text evidence="17">The cofactor is mostly bound to the substrate.</text>
</comment>
<proteinExistence type="inferred from homology"/>
<evidence type="ECO:0000256" key="13">
    <source>
        <dbReference type="ARBA" id="ARBA00037706"/>
    </source>
</evidence>
<dbReference type="Pfam" id="PF03071">
    <property type="entry name" value="GNT-I"/>
    <property type="match status" value="1"/>
</dbReference>
<comment type="function">
    <text evidence="13 17">Initiates complex N-linked carbohydrate formation. Essential for the conversion of high-mannose to hybrid and complex N-glycans.</text>
</comment>
<comment type="similarity">
    <text evidence="3 17">Belongs to the glycosyltransferase 13 family.</text>
</comment>